<dbReference type="PANTHER" id="PTHR23407">
    <property type="entry name" value="ATPASE INHIBITOR/5-FORMYLTETRAHYDROFOLATE CYCLO-LIGASE"/>
    <property type="match status" value="1"/>
</dbReference>
<dbReference type="RefSeq" id="WP_095376264.1">
    <property type="nucleotide sequence ID" value="NZ_JALXUT010000022.1"/>
</dbReference>
<dbReference type="InterPro" id="IPR002698">
    <property type="entry name" value="FTHF_cligase"/>
</dbReference>
<evidence type="ECO:0000256" key="1">
    <source>
        <dbReference type="ARBA" id="ARBA00010638"/>
    </source>
</evidence>
<protein>
    <submittedName>
        <fullName evidence="6">5-formyltetrahydrofolate cyclo-ligase family protein</fullName>
    </submittedName>
</protein>
<organism evidence="5 7">
    <name type="scientific">Brevibacterium casei</name>
    <dbReference type="NCBI Taxonomy" id="33889"/>
    <lineage>
        <taxon>Bacteria</taxon>
        <taxon>Bacillati</taxon>
        <taxon>Actinomycetota</taxon>
        <taxon>Actinomycetes</taxon>
        <taxon>Micrococcales</taxon>
        <taxon>Brevibacteriaceae</taxon>
        <taxon>Brevibacterium</taxon>
    </lineage>
</organism>
<reference evidence="5 7" key="1">
    <citation type="submission" date="2017-04" db="EMBL/GenBank/DDBJ databases">
        <title>Kefir bacterial isolates.</title>
        <authorList>
            <person name="Kim Y."/>
            <person name="Blasche S."/>
            <person name="Patil K.R."/>
        </authorList>
    </citation>
    <scope>NUCLEOTIDE SEQUENCE [LARGE SCALE GENOMIC DNA]</scope>
    <source>
        <strain evidence="5 7">OG2</strain>
    </source>
</reference>
<dbReference type="EMBL" id="NCWY01000008">
    <property type="protein sequence ID" value="PAK95290.1"/>
    <property type="molecule type" value="Genomic_DNA"/>
</dbReference>
<dbReference type="GO" id="GO:0009396">
    <property type="term" value="P:folic acid-containing compound biosynthetic process"/>
    <property type="evidence" value="ECO:0007669"/>
    <property type="project" value="TreeGrafter"/>
</dbReference>
<gene>
    <name evidence="6" type="primary">ygfA</name>
    <name evidence="5" type="ORF">B8X04_10750</name>
    <name evidence="6" type="ORF">NCTC12391_02056</name>
</gene>
<dbReference type="Proteomes" id="UP000216867">
    <property type="component" value="Unassembled WGS sequence"/>
</dbReference>
<accession>A0A269ZCP6</accession>
<dbReference type="Pfam" id="PF01812">
    <property type="entry name" value="5-FTHF_cyc-lig"/>
    <property type="match status" value="1"/>
</dbReference>
<keyword evidence="3" id="KW-0067">ATP-binding</keyword>
<evidence type="ECO:0000256" key="2">
    <source>
        <dbReference type="ARBA" id="ARBA00022741"/>
    </source>
</evidence>
<keyword evidence="6" id="KW-0436">Ligase</keyword>
<name>A0A269ZCP6_9MICO</name>
<evidence type="ECO:0000256" key="4">
    <source>
        <dbReference type="SAM" id="MobiDB-lite"/>
    </source>
</evidence>
<feature type="region of interest" description="Disordered" evidence="4">
    <location>
        <begin position="197"/>
        <end position="217"/>
    </location>
</feature>
<keyword evidence="2" id="KW-0547">Nucleotide-binding</keyword>
<evidence type="ECO:0000313" key="8">
    <source>
        <dbReference type="Proteomes" id="UP000386281"/>
    </source>
</evidence>
<dbReference type="EMBL" id="CAACXN010000015">
    <property type="protein sequence ID" value="VEW13846.1"/>
    <property type="molecule type" value="Genomic_DNA"/>
</dbReference>
<dbReference type="AlphaFoldDB" id="A0A269ZCP6"/>
<dbReference type="GO" id="GO:0030272">
    <property type="term" value="F:5-formyltetrahydrofolate cyclo-ligase activity"/>
    <property type="evidence" value="ECO:0007669"/>
    <property type="project" value="TreeGrafter"/>
</dbReference>
<reference evidence="6 8" key="2">
    <citation type="submission" date="2019-02" db="EMBL/GenBank/DDBJ databases">
        <authorList>
            <consortium name="Pathogen Informatics"/>
        </authorList>
    </citation>
    <scope>NUCLEOTIDE SEQUENCE [LARGE SCALE GENOMIC DNA]</scope>
    <source>
        <strain evidence="6 8">3012STDY7078520</strain>
    </source>
</reference>
<proteinExistence type="inferred from homology"/>
<dbReference type="InterPro" id="IPR024185">
    <property type="entry name" value="FTHF_cligase-like_sf"/>
</dbReference>
<evidence type="ECO:0000313" key="7">
    <source>
        <dbReference type="Proteomes" id="UP000216867"/>
    </source>
</evidence>
<dbReference type="GO" id="GO:0005524">
    <property type="term" value="F:ATP binding"/>
    <property type="evidence" value="ECO:0007669"/>
    <property type="project" value="UniProtKB-KW"/>
</dbReference>
<evidence type="ECO:0000313" key="6">
    <source>
        <dbReference type="EMBL" id="VEW13846.1"/>
    </source>
</evidence>
<dbReference type="GO" id="GO:0035999">
    <property type="term" value="P:tetrahydrofolate interconversion"/>
    <property type="evidence" value="ECO:0007669"/>
    <property type="project" value="TreeGrafter"/>
</dbReference>
<dbReference type="SUPFAM" id="SSF100950">
    <property type="entry name" value="NagB/RpiA/CoA transferase-like"/>
    <property type="match status" value="1"/>
</dbReference>
<dbReference type="Proteomes" id="UP000386281">
    <property type="component" value="Unassembled WGS sequence"/>
</dbReference>
<evidence type="ECO:0000313" key="5">
    <source>
        <dbReference type="EMBL" id="PAK95290.1"/>
    </source>
</evidence>
<sequence length="257" mass="26827">MTFIIVMTVSPVTLKGVDRESSKAQLRARIRAQRSARSRAVAVSHPPAEATAASRTPARAALAWLAEIWPSHDLTGRVVVAYAALPGEPDVDAVVDGIRARGARVFLPVVTRVGRALEFGEVTGPMSDLTPHGRWGIREPQASLSASALIAEAAPDLLLVPALGFGAGGARLGNGGGFYDRTFGPFGEVPLGRRCDDAVPSAAGEPATGGRDPDGQGAGPRVVGVCFAEEVDLSGLAVEPWDLRIPEAITEDGLRRL</sequence>
<dbReference type="PANTHER" id="PTHR23407:SF1">
    <property type="entry name" value="5-FORMYLTETRAHYDROFOLATE CYCLO-LIGASE"/>
    <property type="match status" value="1"/>
</dbReference>
<dbReference type="Gene3D" id="3.40.50.10420">
    <property type="entry name" value="NagB/RpiA/CoA transferase-like"/>
    <property type="match status" value="1"/>
</dbReference>
<comment type="similarity">
    <text evidence="1">Belongs to the 5-formyltetrahydrofolate cyclo-ligase family.</text>
</comment>
<dbReference type="InterPro" id="IPR037171">
    <property type="entry name" value="NagB/RpiA_transferase-like"/>
</dbReference>
<evidence type="ECO:0000256" key="3">
    <source>
        <dbReference type="ARBA" id="ARBA00022840"/>
    </source>
</evidence>